<proteinExistence type="predicted"/>
<evidence type="ECO:0000313" key="2">
    <source>
        <dbReference type="Proteomes" id="UP000179840"/>
    </source>
</evidence>
<evidence type="ECO:0008006" key="3">
    <source>
        <dbReference type="Google" id="ProtNLM"/>
    </source>
</evidence>
<dbReference type="Proteomes" id="UP000179840">
    <property type="component" value="Unassembled WGS sequence"/>
</dbReference>
<dbReference type="AlphaFoldDB" id="A0A1S1U3J7"/>
<gene>
    <name evidence="1" type="ORF">AKG95_22350</name>
</gene>
<accession>A0A1S1U3J7</accession>
<dbReference type="InterPro" id="IPR009836">
    <property type="entry name" value="GRDP-like"/>
</dbReference>
<dbReference type="PANTHER" id="PTHR34365:SF7">
    <property type="entry name" value="GLYCINE-RICH DOMAIN-CONTAINING PROTEIN 1"/>
    <property type="match status" value="1"/>
</dbReference>
<comment type="caution">
    <text evidence="1">The sequence shown here is derived from an EMBL/GenBank/DDBJ whole genome shotgun (WGS) entry which is preliminary data.</text>
</comment>
<protein>
    <recommendedName>
        <fullName evidence="3">Glycine-rich domain-containing protein-like</fullName>
    </recommendedName>
</protein>
<evidence type="ECO:0000313" key="1">
    <source>
        <dbReference type="EMBL" id="OHV95027.1"/>
    </source>
</evidence>
<dbReference type="PANTHER" id="PTHR34365">
    <property type="entry name" value="ENOLASE (DUF1399)"/>
    <property type="match status" value="1"/>
</dbReference>
<name>A0A1S1U3J7_9BURK</name>
<reference evidence="1 2" key="1">
    <citation type="submission" date="2015-06" db="EMBL/GenBank/DDBJ databases">
        <title>Draft genome sequencing of a biphenyl-degrading bacterium, Janthinobacterium lividum MEG1.</title>
        <authorList>
            <person name="Shimodaira J."/>
            <person name="Hatta T."/>
        </authorList>
    </citation>
    <scope>NUCLEOTIDE SEQUENCE [LARGE SCALE GENOMIC DNA]</scope>
    <source>
        <strain evidence="1 2">MEG1</strain>
    </source>
</reference>
<dbReference type="EMBL" id="LFKP01000011">
    <property type="protein sequence ID" value="OHV95027.1"/>
    <property type="molecule type" value="Genomic_DNA"/>
</dbReference>
<sequence length="266" mass="28786">MDTNDSFKAIADLNLDAIKVKLMHRESGEGWSLEKANAVEFEYRRFLILMKQFPQEETAPLMDVDTFWHYHILDTLKYAADCEQVFGYFLHHFPYIGLRGEDDEAAHQRVGERMKQLYEQTFGEDYIRAETAYSGRAVQAAYSGRAVQTAFSGAAVQATAYSGRAVQTAFSGAAVQATAYSGRAVQTAFSSAAVQATAYSGRAGQTAFSGAAVQATAYSGRATGAASTAFSGAPATLAAAVVKSSATGLEMGRFYVDRPVLNREPQ</sequence>
<organism evidence="1 2">
    <name type="scientific">Janthinobacterium lividum</name>
    <dbReference type="NCBI Taxonomy" id="29581"/>
    <lineage>
        <taxon>Bacteria</taxon>
        <taxon>Pseudomonadati</taxon>
        <taxon>Pseudomonadota</taxon>
        <taxon>Betaproteobacteria</taxon>
        <taxon>Burkholderiales</taxon>
        <taxon>Oxalobacteraceae</taxon>
        <taxon>Janthinobacterium</taxon>
    </lineage>
</organism>